<evidence type="ECO:0000313" key="5">
    <source>
        <dbReference type="EMBL" id="CAD9943719.1"/>
    </source>
</evidence>
<evidence type="ECO:0000313" key="4">
    <source>
        <dbReference type="EMBL" id="CAD9943716.1"/>
    </source>
</evidence>
<feature type="compositionally biased region" description="Low complexity" evidence="1">
    <location>
        <begin position="621"/>
        <end position="636"/>
    </location>
</feature>
<feature type="region of interest" description="Disordered" evidence="1">
    <location>
        <begin position="547"/>
        <end position="644"/>
    </location>
</feature>
<feature type="compositionally biased region" description="Acidic residues" evidence="1">
    <location>
        <begin position="556"/>
        <end position="566"/>
    </location>
</feature>
<feature type="transmembrane region" description="Helical" evidence="2">
    <location>
        <begin position="357"/>
        <end position="376"/>
    </location>
</feature>
<feature type="region of interest" description="Disordered" evidence="1">
    <location>
        <begin position="399"/>
        <end position="426"/>
    </location>
</feature>
<evidence type="ECO:0000256" key="2">
    <source>
        <dbReference type="SAM" id="Phobius"/>
    </source>
</evidence>
<dbReference type="EMBL" id="HBHT01002987">
    <property type="protein sequence ID" value="CAD9943716.1"/>
    <property type="molecule type" value="Transcribed_RNA"/>
</dbReference>
<dbReference type="EMBL" id="HBHT01002988">
    <property type="protein sequence ID" value="CAD9943719.1"/>
    <property type="molecule type" value="Transcribed_RNA"/>
</dbReference>
<sequence>MALFQVPALLLLLLCGSTLAAKDNTYYPPGKSNPNVKDTMYWHDSLDVIQDLSQFYKLYVKFENCAYSPFGSPHNDDENLDYDAYWYMGSSQKFRANVAFSLYGVLKGHKDKGCTEATFINSFFTTYGVQTFVEAMRLNGYLGGSSYSYNNGNGNANDIFYAGGDGTPGFSSVCTRDIEDDGYEADAYAYGNGYGVDASAGSLRFPNAVSYTLGCYNGAFRLESFEGATCARPYFTESVSSMDTATNRLKSMGCAAIYDSRKSSSSYSWSNGDDVWENDNGEGGNYFEEDEADSLPSISYPLDLLKYSASCSIRLYPGMCPDPYGKMQKYLDNLYRGTRVVVKYDAADSWRVRATPPFVLCAGGLLMLLFSAYLYFRERTGKGVPVLARKFMVKSGLEKEDGTINPPQQQREVLGDEGEIESEGTTQSRVSIVATKVVLAVGAGLSATASGLAYVGTQFGKLFEKDGALAMTKTVDDDDDDEFKVGTRVILCGLRGASHLNSSHGRIGSITTAAYSDEKRYVVILDIKDPNFPELSVKADNLIVEPKKSTKKVEPNDTDSQLEYEPIEAQPSADPSYANVKPMSSEDVEKLVVTPPRVKKAANSSVVSPPSSPPMQKVDSSKNSKGSSKGKGVFGSLRRKSGNK</sequence>
<dbReference type="AlphaFoldDB" id="A0A6U2XC16"/>
<evidence type="ECO:0000256" key="3">
    <source>
        <dbReference type="SAM" id="SignalP"/>
    </source>
</evidence>
<protein>
    <submittedName>
        <fullName evidence="4">Uncharacterized protein</fullName>
    </submittedName>
</protein>
<reference evidence="4" key="1">
    <citation type="submission" date="2021-01" db="EMBL/GenBank/DDBJ databases">
        <authorList>
            <person name="Corre E."/>
            <person name="Pelletier E."/>
            <person name="Niang G."/>
            <person name="Scheremetjew M."/>
            <person name="Finn R."/>
            <person name="Kale V."/>
            <person name="Holt S."/>
            <person name="Cochrane G."/>
            <person name="Meng A."/>
            <person name="Brown T."/>
            <person name="Cohen L."/>
        </authorList>
    </citation>
    <scope>NUCLEOTIDE SEQUENCE</scope>
    <source>
        <strain evidence="4">CCMP125</strain>
    </source>
</reference>
<keyword evidence="2" id="KW-0812">Transmembrane</keyword>
<organism evidence="4">
    <name type="scientific">Entomoneis paludosa</name>
    <dbReference type="NCBI Taxonomy" id="265537"/>
    <lineage>
        <taxon>Eukaryota</taxon>
        <taxon>Sar</taxon>
        <taxon>Stramenopiles</taxon>
        <taxon>Ochrophyta</taxon>
        <taxon>Bacillariophyta</taxon>
        <taxon>Bacillariophyceae</taxon>
        <taxon>Bacillariophycidae</taxon>
        <taxon>Entomoneidaceae</taxon>
        <taxon>Entomoneis</taxon>
    </lineage>
</organism>
<keyword evidence="3" id="KW-0732">Signal</keyword>
<proteinExistence type="predicted"/>
<accession>A0A6U2XC16</accession>
<feature type="chain" id="PRO_5036191936" evidence="3">
    <location>
        <begin position="21"/>
        <end position="644"/>
    </location>
</feature>
<keyword evidence="2" id="KW-0472">Membrane</keyword>
<feature type="signal peptide" evidence="3">
    <location>
        <begin position="1"/>
        <end position="20"/>
    </location>
</feature>
<gene>
    <name evidence="4" type="ORF">APAL1065_LOCUS2007</name>
    <name evidence="5" type="ORF">APAL1065_LOCUS2008</name>
</gene>
<evidence type="ECO:0000256" key="1">
    <source>
        <dbReference type="SAM" id="MobiDB-lite"/>
    </source>
</evidence>
<name>A0A6U2XC16_9STRA</name>
<keyword evidence="2" id="KW-1133">Transmembrane helix</keyword>